<evidence type="ECO:0000313" key="8">
    <source>
        <dbReference type="Proteomes" id="UP000781932"/>
    </source>
</evidence>
<keyword evidence="3" id="KW-0805">Transcription regulation</keyword>
<dbReference type="GeneID" id="62166782"/>
<keyword evidence="8" id="KW-1185">Reference proteome</keyword>
<evidence type="ECO:0000313" key="7">
    <source>
        <dbReference type="EMBL" id="KAF9871583.1"/>
    </source>
</evidence>
<dbReference type="AlphaFoldDB" id="A0A9P6HUQ4"/>
<evidence type="ECO:0000256" key="3">
    <source>
        <dbReference type="ARBA" id="ARBA00023015"/>
    </source>
</evidence>
<dbReference type="GO" id="GO:0003677">
    <property type="term" value="F:DNA binding"/>
    <property type="evidence" value="ECO:0007669"/>
    <property type="project" value="UniProtKB-KW"/>
</dbReference>
<reference evidence="7" key="1">
    <citation type="submission" date="2020-03" db="EMBL/GenBank/DDBJ databases">
        <authorList>
            <person name="He L."/>
        </authorList>
    </citation>
    <scope>NUCLEOTIDE SEQUENCE</scope>
    <source>
        <strain evidence="7">CkLH20</strain>
    </source>
</reference>
<evidence type="ECO:0000256" key="4">
    <source>
        <dbReference type="ARBA" id="ARBA00023125"/>
    </source>
</evidence>
<dbReference type="GO" id="GO:0046872">
    <property type="term" value="F:metal ion binding"/>
    <property type="evidence" value="ECO:0007669"/>
    <property type="project" value="UniProtKB-KW"/>
</dbReference>
<evidence type="ECO:0000256" key="1">
    <source>
        <dbReference type="ARBA" id="ARBA00022723"/>
    </source>
</evidence>
<dbReference type="OrthoDB" id="416217at2759"/>
<protein>
    <submittedName>
        <fullName evidence="7">C6 zinc finger domain-containing protein</fullName>
    </submittedName>
</protein>
<accession>A0A9P6HUQ4</accession>
<proteinExistence type="predicted"/>
<name>A0A9P6HUQ4_9PEZI</name>
<dbReference type="Proteomes" id="UP000781932">
    <property type="component" value="Unassembled WGS sequence"/>
</dbReference>
<dbReference type="PANTHER" id="PTHR36206">
    <property type="entry name" value="ASPERCRYPTIN BIOSYNTHESIS CLUSTER-SPECIFIC TRANSCRIPTION REGULATOR ATNN-RELATED"/>
    <property type="match status" value="1"/>
</dbReference>
<organism evidence="7 8">
    <name type="scientific">Colletotrichum karsti</name>
    <dbReference type="NCBI Taxonomy" id="1095194"/>
    <lineage>
        <taxon>Eukaryota</taxon>
        <taxon>Fungi</taxon>
        <taxon>Dikarya</taxon>
        <taxon>Ascomycota</taxon>
        <taxon>Pezizomycotina</taxon>
        <taxon>Sordariomycetes</taxon>
        <taxon>Hypocreomycetidae</taxon>
        <taxon>Glomerellales</taxon>
        <taxon>Glomerellaceae</taxon>
        <taxon>Colletotrichum</taxon>
        <taxon>Colletotrichum boninense species complex</taxon>
    </lineage>
</organism>
<evidence type="ECO:0000256" key="6">
    <source>
        <dbReference type="ARBA" id="ARBA00023242"/>
    </source>
</evidence>
<dbReference type="RefSeq" id="XP_038741044.1">
    <property type="nucleotide sequence ID" value="XM_038893708.1"/>
</dbReference>
<keyword evidence="6" id="KW-0539">Nucleus</keyword>
<dbReference type="PANTHER" id="PTHR36206:SF4">
    <property type="entry name" value="HYPOTHETICAL CONSERVED PROTEIN (EUROFUNG)-RELATED"/>
    <property type="match status" value="1"/>
</dbReference>
<reference evidence="7" key="2">
    <citation type="submission" date="2020-11" db="EMBL/GenBank/DDBJ databases">
        <title>Whole genome sequencing of Colletotrichum sp.</title>
        <authorList>
            <person name="Li H."/>
        </authorList>
    </citation>
    <scope>NUCLEOTIDE SEQUENCE</scope>
    <source>
        <strain evidence="7">CkLH20</strain>
    </source>
</reference>
<keyword evidence="1" id="KW-0479">Metal-binding</keyword>
<gene>
    <name evidence="7" type="ORF">CkaCkLH20_10994</name>
</gene>
<sequence>MLGYETMLFGQQSDWESFQTFVLSVESGDTLVIDNTSMMTPQYATNGADSTAVRQICCGIGTLSKSFQVVAEEEINTAEYRRALEHYGRGVRAIFSLKPTTTTLPSTILASLLFECFEWMAGHTEATIKHHNHSVAMMWQYVDLLIEEQGVPLKRLNLSEMEQAMFDTLERLDTLPWVEGFGENERIKTSSPARRFPHGCRHRLDMDEIPKSFNSTQQAFTWWHFTQHNMAHSLHPLKTSQVADSEKAAAYDECAALLETWHSSFMPLLLHAKQHRSSHGSRWSRAMILESLYVETISALHSRHKQNSNVLPAVQPIYRDLIAMSRQMAGEKPLNGIETLGRENSIIRPIVFVLLKCRDPDIVRESKAVLESLQGGINMAWTMLFSMNNPKKTKSIVFCDRAWGWYLTTSGCSSGAHIFDGIL</sequence>
<comment type="caution">
    <text evidence="7">The sequence shown here is derived from an EMBL/GenBank/DDBJ whole genome shotgun (WGS) entry which is preliminary data.</text>
</comment>
<evidence type="ECO:0000256" key="2">
    <source>
        <dbReference type="ARBA" id="ARBA00022833"/>
    </source>
</evidence>
<keyword evidence="4" id="KW-0238">DNA-binding</keyword>
<dbReference type="InterPro" id="IPR052360">
    <property type="entry name" value="Transcr_Regulatory_Proteins"/>
</dbReference>
<dbReference type="EMBL" id="JAATWM020000044">
    <property type="protein sequence ID" value="KAF9871583.1"/>
    <property type="molecule type" value="Genomic_DNA"/>
</dbReference>
<keyword evidence="5" id="KW-0804">Transcription</keyword>
<keyword evidence="2" id="KW-0862">Zinc</keyword>
<evidence type="ECO:0000256" key="5">
    <source>
        <dbReference type="ARBA" id="ARBA00023163"/>
    </source>
</evidence>